<dbReference type="Proteomes" id="UP001597216">
    <property type="component" value="Unassembled WGS sequence"/>
</dbReference>
<keyword evidence="3" id="KW-1185">Reference proteome</keyword>
<dbReference type="RefSeq" id="WP_374345042.1">
    <property type="nucleotide sequence ID" value="NZ_JBHTLQ010000052.1"/>
</dbReference>
<evidence type="ECO:0000313" key="2">
    <source>
        <dbReference type="EMBL" id="MFD1192334.1"/>
    </source>
</evidence>
<accession>A0ABW3T581</accession>
<name>A0ABW3T581_9CAUL</name>
<reference evidence="3" key="1">
    <citation type="journal article" date="2019" name="Int. J. Syst. Evol. Microbiol.">
        <title>The Global Catalogue of Microorganisms (GCM) 10K type strain sequencing project: providing services to taxonomists for standard genome sequencing and annotation.</title>
        <authorList>
            <consortium name="The Broad Institute Genomics Platform"/>
            <consortium name="The Broad Institute Genome Sequencing Center for Infectious Disease"/>
            <person name="Wu L."/>
            <person name="Ma J."/>
        </authorList>
    </citation>
    <scope>NUCLEOTIDE SEQUENCE [LARGE SCALE GENOMIC DNA]</scope>
    <source>
        <strain evidence="3">CCUG 55074</strain>
    </source>
</reference>
<keyword evidence="1" id="KW-0472">Membrane</keyword>
<protein>
    <submittedName>
        <fullName evidence="2">DUF1003 domain-containing protein</fullName>
    </submittedName>
</protein>
<keyword evidence="1" id="KW-1133">Transmembrane helix</keyword>
<gene>
    <name evidence="2" type="ORF">ACFQ27_17230</name>
</gene>
<dbReference type="PANTHER" id="PTHR41386">
    <property type="entry name" value="INTEGRAL MEMBRANE PROTEIN-RELATED"/>
    <property type="match status" value="1"/>
</dbReference>
<comment type="caution">
    <text evidence="2">The sequence shown here is derived from an EMBL/GenBank/DDBJ whole genome shotgun (WGS) entry which is preliminary data.</text>
</comment>
<keyword evidence="1" id="KW-0812">Transmembrane</keyword>
<proteinExistence type="predicted"/>
<feature type="transmembrane region" description="Helical" evidence="1">
    <location>
        <begin position="68"/>
        <end position="88"/>
    </location>
</feature>
<feature type="transmembrane region" description="Helical" evidence="1">
    <location>
        <begin position="100"/>
        <end position="122"/>
    </location>
</feature>
<dbReference type="InterPro" id="IPR010406">
    <property type="entry name" value="DUF1003"/>
</dbReference>
<evidence type="ECO:0000313" key="3">
    <source>
        <dbReference type="Proteomes" id="UP001597216"/>
    </source>
</evidence>
<dbReference type="EMBL" id="JBHTLQ010000052">
    <property type="protein sequence ID" value="MFD1192334.1"/>
    <property type="molecule type" value="Genomic_DNA"/>
</dbReference>
<dbReference type="Pfam" id="PF06210">
    <property type="entry name" value="DUF1003"/>
    <property type="match status" value="1"/>
</dbReference>
<organism evidence="2 3">
    <name type="scientific">Phenylobacterium conjunctum</name>
    <dbReference type="NCBI Taxonomy" id="1298959"/>
    <lineage>
        <taxon>Bacteria</taxon>
        <taxon>Pseudomonadati</taxon>
        <taxon>Pseudomonadota</taxon>
        <taxon>Alphaproteobacteria</taxon>
        <taxon>Caulobacterales</taxon>
        <taxon>Caulobacteraceae</taxon>
        <taxon>Phenylobacterium</taxon>
    </lineage>
</organism>
<sequence>MSNPQIPDRHAELAQQLLACGYDQLSPVQKSVIDLIATEAPSAVDPTLRKDDRTYWERLADRVAEIGGSWNFIFGFGAALGLWILWNVATRGFGLSFDPYPFIFLNLMLSMLAAVQAPVIMMSQNRQAQRDRANAEHDYVVNLRAELEIMHLHDKVDAMRDRQMMEMLQRQEETLSLLREQVAKLTAQSGRSA</sequence>
<dbReference type="PANTHER" id="PTHR41386:SF1">
    <property type="entry name" value="MEMBRANE PROTEIN"/>
    <property type="match status" value="1"/>
</dbReference>
<evidence type="ECO:0000256" key="1">
    <source>
        <dbReference type="SAM" id="Phobius"/>
    </source>
</evidence>